<gene>
    <name evidence="2" type="ORF">M407DRAFT_12404</name>
</gene>
<feature type="compositionally biased region" description="Low complexity" evidence="1">
    <location>
        <begin position="1"/>
        <end position="11"/>
    </location>
</feature>
<reference evidence="3" key="2">
    <citation type="submission" date="2015-01" db="EMBL/GenBank/DDBJ databases">
        <title>Evolutionary Origins and Diversification of the Mycorrhizal Mutualists.</title>
        <authorList>
            <consortium name="DOE Joint Genome Institute"/>
            <consortium name="Mycorrhizal Genomics Consortium"/>
            <person name="Kohler A."/>
            <person name="Kuo A."/>
            <person name="Nagy L.G."/>
            <person name="Floudas D."/>
            <person name="Copeland A."/>
            <person name="Barry K.W."/>
            <person name="Cichocki N."/>
            <person name="Veneault-Fourrey C."/>
            <person name="LaButti K."/>
            <person name="Lindquist E.A."/>
            <person name="Lipzen A."/>
            <person name="Lundell T."/>
            <person name="Morin E."/>
            <person name="Murat C."/>
            <person name="Riley R."/>
            <person name="Ohm R."/>
            <person name="Sun H."/>
            <person name="Tunlid A."/>
            <person name="Henrissat B."/>
            <person name="Grigoriev I.V."/>
            <person name="Hibbett D.S."/>
            <person name="Martin F."/>
        </authorList>
    </citation>
    <scope>NUCLEOTIDE SEQUENCE [LARGE SCALE GENOMIC DNA]</scope>
    <source>
        <strain evidence="3">MUT 4182</strain>
    </source>
</reference>
<feature type="compositionally biased region" description="Basic and acidic residues" evidence="1">
    <location>
        <begin position="79"/>
        <end position="94"/>
    </location>
</feature>
<dbReference type="AlphaFoldDB" id="A0A0C3L720"/>
<name>A0A0C3L720_9AGAM</name>
<protein>
    <submittedName>
        <fullName evidence="2">Uncharacterized protein</fullName>
    </submittedName>
</protein>
<evidence type="ECO:0000313" key="3">
    <source>
        <dbReference type="Proteomes" id="UP000054248"/>
    </source>
</evidence>
<feature type="compositionally biased region" description="Acidic residues" evidence="1">
    <location>
        <begin position="259"/>
        <end position="271"/>
    </location>
</feature>
<dbReference type="EMBL" id="KN823400">
    <property type="protein sequence ID" value="KIO17312.1"/>
    <property type="molecule type" value="Genomic_DNA"/>
</dbReference>
<dbReference type="HOGENOM" id="CLU_748400_0_0_1"/>
<dbReference type="Proteomes" id="UP000054248">
    <property type="component" value="Unassembled WGS sequence"/>
</dbReference>
<proteinExistence type="predicted"/>
<feature type="region of interest" description="Disordered" evidence="1">
    <location>
        <begin position="73"/>
        <end position="120"/>
    </location>
</feature>
<evidence type="ECO:0000256" key="1">
    <source>
        <dbReference type="SAM" id="MobiDB-lite"/>
    </source>
</evidence>
<keyword evidence="3" id="KW-1185">Reference proteome</keyword>
<reference evidence="2 3" key="1">
    <citation type="submission" date="2014-04" db="EMBL/GenBank/DDBJ databases">
        <authorList>
            <consortium name="DOE Joint Genome Institute"/>
            <person name="Kuo A."/>
            <person name="Girlanda M."/>
            <person name="Perotto S."/>
            <person name="Kohler A."/>
            <person name="Nagy L.G."/>
            <person name="Floudas D."/>
            <person name="Copeland A."/>
            <person name="Barry K.W."/>
            <person name="Cichocki N."/>
            <person name="Veneault-Fourrey C."/>
            <person name="LaButti K."/>
            <person name="Lindquist E.A."/>
            <person name="Lipzen A."/>
            <person name="Lundell T."/>
            <person name="Morin E."/>
            <person name="Murat C."/>
            <person name="Sun H."/>
            <person name="Tunlid A."/>
            <person name="Henrissat B."/>
            <person name="Grigoriev I.V."/>
            <person name="Hibbett D.S."/>
            <person name="Martin F."/>
            <person name="Nordberg H.P."/>
            <person name="Cantor M.N."/>
            <person name="Hua S.X."/>
        </authorList>
    </citation>
    <scope>NUCLEOTIDE SEQUENCE [LARGE SCALE GENOMIC DNA]</scope>
    <source>
        <strain evidence="2 3">MUT 4182</strain>
    </source>
</reference>
<evidence type="ECO:0000313" key="2">
    <source>
        <dbReference type="EMBL" id="KIO17312.1"/>
    </source>
</evidence>
<accession>A0A0C3L720</accession>
<dbReference type="OrthoDB" id="3300521at2759"/>
<organism evidence="2 3">
    <name type="scientific">Tulasnella calospora MUT 4182</name>
    <dbReference type="NCBI Taxonomy" id="1051891"/>
    <lineage>
        <taxon>Eukaryota</taxon>
        <taxon>Fungi</taxon>
        <taxon>Dikarya</taxon>
        <taxon>Basidiomycota</taxon>
        <taxon>Agaricomycotina</taxon>
        <taxon>Agaricomycetes</taxon>
        <taxon>Cantharellales</taxon>
        <taxon>Tulasnellaceae</taxon>
        <taxon>Tulasnella</taxon>
    </lineage>
</organism>
<sequence>MAPSGGSSSSKGKAKARPTSPHHTVGLIICSRPDLLACLETAKAETTRDLQLVAWMDGLVLTGKLKVILGSQAESTKSGQDEKGCQEDKANFEPDKDDEDSGSIQLDGASEVQDPHSAGKVAKQRVGVMGRPFKEEVDIGAVVILPHGMMDLQKRIKKPSYNDVTALIHQCLAIWASRHGELTVNKAWMNSKGLSWIATLFPDLTSLLFCHHPSEDNFGLVPLAANGQEDYLLCRLPTETGAEHPRNEQIVPDPSDGNPMEEDDSDSEDGDIQELDPLEQLIAHSILRNIRHAPVKAQRRQCAFNTDQVLAFGELLAELLVLALQPVDTDSWATTGPIPLGKRKELHIDLAGDMWKFQVWKWTLAVELLT</sequence>
<feature type="region of interest" description="Disordered" evidence="1">
    <location>
        <begin position="243"/>
        <end position="271"/>
    </location>
</feature>
<feature type="region of interest" description="Disordered" evidence="1">
    <location>
        <begin position="1"/>
        <end position="22"/>
    </location>
</feature>